<sequence length="324" mass="35420">MTSPPTRGDLARGESHSARVVIVDDVEPNARLLAAMLEGLEGARVTVVTEARQVVDHCAVETPDLVLLDYRMPEVDGLTCLRRLRDSSANQDIPVIMVTSDDSADLLREAFDAGATDFLRKPVDEFELLARSRNLLRLRARERALTEANAALERLAGEDPLTGSINRRRFMDAAGSELTRATRHRRPVSVALFDIDHFKAINDTRGHAAGDAALVALARLCREAVRASDLVARLGGEEFVVLLPETTLLHAVETAERLRAAIARLCVEHQGDTFSVTASVGVAQWAAPDESLDDLLRRSDDAMYRAKAGGRNRVERAESPTEGN</sequence>
<keyword evidence="7" id="KW-1185">Reference proteome</keyword>
<dbReference type="GO" id="GO:0000160">
    <property type="term" value="P:phosphorelay signal transduction system"/>
    <property type="evidence" value="ECO:0007669"/>
    <property type="project" value="InterPro"/>
</dbReference>
<protein>
    <recommendedName>
        <fullName evidence="1">diguanylate cyclase</fullName>
        <ecNumber evidence="1">2.7.7.65</ecNumber>
    </recommendedName>
</protein>
<dbReference type="SUPFAM" id="SSF55073">
    <property type="entry name" value="Nucleotide cyclase"/>
    <property type="match status" value="1"/>
</dbReference>
<dbReference type="EC" id="2.7.7.65" evidence="1"/>
<accession>A0A5M6IEF4</accession>
<dbReference type="Proteomes" id="UP000324065">
    <property type="component" value="Unassembled WGS sequence"/>
</dbReference>
<feature type="domain" description="Response regulatory" evidence="4">
    <location>
        <begin position="19"/>
        <end position="136"/>
    </location>
</feature>
<dbReference type="CDD" id="cd01949">
    <property type="entry name" value="GGDEF"/>
    <property type="match status" value="1"/>
</dbReference>
<evidence type="ECO:0000313" key="7">
    <source>
        <dbReference type="Proteomes" id="UP000324065"/>
    </source>
</evidence>
<dbReference type="PANTHER" id="PTHR45138:SF9">
    <property type="entry name" value="DIGUANYLATE CYCLASE DGCM-RELATED"/>
    <property type="match status" value="1"/>
</dbReference>
<evidence type="ECO:0000256" key="1">
    <source>
        <dbReference type="ARBA" id="ARBA00012528"/>
    </source>
</evidence>
<dbReference type="InterPro" id="IPR001789">
    <property type="entry name" value="Sig_transdc_resp-reg_receiver"/>
</dbReference>
<dbReference type="EMBL" id="VWPJ01000005">
    <property type="protein sequence ID" value="KAA5606159.1"/>
    <property type="molecule type" value="Genomic_DNA"/>
</dbReference>
<dbReference type="SUPFAM" id="SSF52172">
    <property type="entry name" value="CheY-like"/>
    <property type="match status" value="1"/>
</dbReference>
<dbReference type="FunFam" id="3.30.70.270:FF:000001">
    <property type="entry name" value="Diguanylate cyclase domain protein"/>
    <property type="match status" value="1"/>
</dbReference>
<evidence type="ECO:0000256" key="3">
    <source>
        <dbReference type="PROSITE-ProRule" id="PRU00169"/>
    </source>
</evidence>
<dbReference type="Pfam" id="PF00072">
    <property type="entry name" value="Response_reg"/>
    <property type="match status" value="1"/>
</dbReference>
<evidence type="ECO:0000313" key="6">
    <source>
        <dbReference type="EMBL" id="KAA5606159.1"/>
    </source>
</evidence>
<dbReference type="PANTHER" id="PTHR45138">
    <property type="entry name" value="REGULATORY COMPONENTS OF SENSORY TRANSDUCTION SYSTEM"/>
    <property type="match status" value="1"/>
</dbReference>
<dbReference type="InterPro" id="IPR050469">
    <property type="entry name" value="Diguanylate_Cyclase"/>
</dbReference>
<organism evidence="6 7">
    <name type="scientific">Roseospira marina</name>
    <dbReference type="NCBI Taxonomy" id="140057"/>
    <lineage>
        <taxon>Bacteria</taxon>
        <taxon>Pseudomonadati</taxon>
        <taxon>Pseudomonadota</taxon>
        <taxon>Alphaproteobacteria</taxon>
        <taxon>Rhodospirillales</taxon>
        <taxon>Rhodospirillaceae</taxon>
        <taxon>Roseospira</taxon>
    </lineage>
</organism>
<reference evidence="6 7" key="1">
    <citation type="submission" date="2019-09" db="EMBL/GenBank/DDBJ databases">
        <title>Genome sequence of Roseospira marina, one of the more divergent members of the non-sulfur purple photosynthetic bacterial family, the Rhodospirillaceae.</title>
        <authorList>
            <person name="Meyer T."/>
            <person name="Kyndt J."/>
        </authorList>
    </citation>
    <scope>NUCLEOTIDE SEQUENCE [LARGE SCALE GENOMIC DNA]</scope>
    <source>
        <strain evidence="6 7">DSM 15113</strain>
    </source>
</reference>
<dbReference type="InterPro" id="IPR011006">
    <property type="entry name" value="CheY-like_superfamily"/>
</dbReference>
<dbReference type="GO" id="GO:0043709">
    <property type="term" value="P:cell adhesion involved in single-species biofilm formation"/>
    <property type="evidence" value="ECO:0007669"/>
    <property type="project" value="TreeGrafter"/>
</dbReference>
<dbReference type="NCBIfam" id="TIGR00254">
    <property type="entry name" value="GGDEF"/>
    <property type="match status" value="1"/>
</dbReference>
<dbReference type="Gene3D" id="3.30.70.270">
    <property type="match status" value="1"/>
</dbReference>
<comment type="catalytic activity">
    <reaction evidence="2">
        <text>2 GTP = 3',3'-c-di-GMP + 2 diphosphate</text>
        <dbReference type="Rhea" id="RHEA:24898"/>
        <dbReference type="ChEBI" id="CHEBI:33019"/>
        <dbReference type="ChEBI" id="CHEBI:37565"/>
        <dbReference type="ChEBI" id="CHEBI:58805"/>
        <dbReference type="EC" id="2.7.7.65"/>
    </reaction>
</comment>
<dbReference type="AlphaFoldDB" id="A0A5M6IEF4"/>
<dbReference type="InterPro" id="IPR029787">
    <property type="entry name" value="Nucleotide_cyclase"/>
</dbReference>
<dbReference type="GO" id="GO:0005886">
    <property type="term" value="C:plasma membrane"/>
    <property type="evidence" value="ECO:0007669"/>
    <property type="project" value="TreeGrafter"/>
</dbReference>
<name>A0A5M6IEF4_9PROT</name>
<dbReference type="SMART" id="SM00267">
    <property type="entry name" value="GGDEF"/>
    <property type="match status" value="1"/>
</dbReference>
<dbReference type="GO" id="GO:1902201">
    <property type="term" value="P:negative regulation of bacterial-type flagellum-dependent cell motility"/>
    <property type="evidence" value="ECO:0007669"/>
    <property type="project" value="TreeGrafter"/>
</dbReference>
<evidence type="ECO:0000256" key="2">
    <source>
        <dbReference type="ARBA" id="ARBA00034247"/>
    </source>
</evidence>
<dbReference type="Pfam" id="PF00990">
    <property type="entry name" value="GGDEF"/>
    <property type="match status" value="1"/>
</dbReference>
<feature type="modified residue" description="4-aspartylphosphate" evidence="3">
    <location>
        <position position="69"/>
    </location>
</feature>
<dbReference type="GO" id="GO:0052621">
    <property type="term" value="F:diguanylate cyclase activity"/>
    <property type="evidence" value="ECO:0007669"/>
    <property type="project" value="UniProtKB-EC"/>
</dbReference>
<evidence type="ECO:0000259" key="5">
    <source>
        <dbReference type="PROSITE" id="PS50887"/>
    </source>
</evidence>
<comment type="caution">
    <text evidence="6">The sequence shown here is derived from an EMBL/GenBank/DDBJ whole genome shotgun (WGS) entry which is preliminary data.</text>
</comment>
<dbReference type="PROSITE" id="PS50110">
    <property type="entry name" value="RESPONSE_REGULATORY"/>
    <property type="match status" value="1"/>
</dbReference>
<evidence type="ECO:0000259" key="4">
    <source>
        <dbReference type="PROSITE" id="PS50110"/>
    </source>
</evidence>
<proteinExistence type="predicted"/>
<dbReference type="RefSeq" id="WP_150061681.1">
    <property type="nucleotide sequence ID" value="NZ_JACHII010000007.1"/>
</dbReference>
<dbReference type="Gene3D" id="3.40.50.2300">
    <property type="match status" value="1"/>
</dbReference>
<dbReference type="OrthoDB" id="9812260at2"/>
<dbReference type="InterPro" id="IPR000160">
    <property type="entry name" value="GGDEF_dom"/>
</dbReference>
<feature type="domain" description="GGDEF" evidence="5">
    <location>
        <begin position="186"/>
        <end position="319"/>
    </location>
</feature>
<dbReference type="SMART" id="SM00448">
    <property type="entry name" value="REC"/>
    <property type="match status" value="1"/>
</dbReference>
<dbReference type="InterPro" id="IPR043128">
    <property type="entry name" value="Rev_trsase/Diguanyl_cyclase"/>
</dbReference>
<dbReference type="PROSITE" id="PS50887">
    <property type="entry name" value="GGDEF"/>
    <property type="match status" value="1"/>
</dbReference>
<keyword evidence="3" id="KW-0597">Phosphoprotein</keyword>
<gene>
    <name evidence="6" type="ORF">F1188_06945</name>
</gene>